<proteinExistence type="predicted"/>
<evidence type="ECO:0000313" key="1">
    <source>
        <dbReference type="EMBL" id="AUW40916.1"/>
    </source>
</evidence>
<sequence length="139" mass="15479">MRAERVRCSDGSSKKVDARNAEVRSALLRPISLSCVSFRSCSALISMRLRNPRKREVNGARPAARRWENVGVSLPQSSSIVLSVIRMGLSFLSIFFYARNNPPLPRGRTGRRKAELGSDRQGVCPSLCLICIPKMPKSY</sequence>
<reference evidence="1 2" key="1">
    <citation type="submission" date="2017-11" db="EMBL/GenBank/DDBJ databases">
        <title>Complete genome of Rhizobium leguminosarum Norway, an ineffective micro-symbiont.</title>
        <authorList>
            <person name="Hoffrichter A."/>
            <person name="Liang J."/>
            <person name="Brachmann A."/>
            <person name="Marin M."/>
        </authorList>
    </citation>
    <scope>NUCLEOTIDE SEQUENCE [LARGE SCALE GENOMIC DNA]</scope>
    <source>
        <strain evidence="1 2">Norway</strain>
    </source>
</reference>
<dbReference type="EMBL" id="CP025012">
    <property type="protein sequence ID" value="AUW40916.1"/>
    <property type="molecule type" value="Genomic_DNA"/>
</dbReference>
<organism evidence="1 2">
    <name type="scientific">Rhizobium leguminosarum</name>
    <dbReference type="NCBI Taxonomy" id="384"/>
    <lineage>
        <taxon>Bacteria</taxon>
        <taxon>Pseudomonadati</taxon>
        <taxon>Pseudomonadota</taxon>
        <taxon>Alphaproteobacteria</taxon>
        <taxon>Hyphomicrobiales</taxon>
        <taxon>Rhizobiaceae</taxon>
        <taxon>Rhizobium/Agrobacterium group</taxon>
        <taxon>Rhizobium</taxon>
    </lineage>
</organism>
<protein>
    <submittedName>
        <fullName evidence="1">Uncharacterized protein</fullName>
    </submittedName>
</protein>
<accession>A0A2K9YY57</accession>
<evidence type="ECO:0000313" key="2">
    <source>
        <dbReference type="Proteomes" id="UP000238523"/>
    </source>
</evidence>
<gene>
    <name evidence="1" type="ORF">CUJ84_Chr000508</name>
</gene>
<dbReference type="AlphaFoldDB" id="A0A2K9YY57"/>
<dbReference type="Proteomes" id="UP000238523">
    <property type="component" value="Chromosome"/>
</dbReference>
<name>A0A2K9YY57_RHILE</name>